<reference evidence="2 3" key="2">
    <citation type="submission" date="2019-08" db="EMBL/GenBank/DDBJ databases">
        <title>Amycolatopsis acidicola sp. nov., isolated from peat swamp forest soil.</title>
        <authorList>
            <person name="Srisuk N."/>
        </authorList>
    </citation>
    <scope>NUCLEOTIDE SEQUENCE [LARGE SCALE GENOMIC DNA]</scope>
    <source>
        <strain evidence="2 3">TBRC 6029</strain>
    </source>
</reference>
<gene>
    <name evidence="2" type="ORF">FNH05_35940</name>
</gene>
<reference evidence="2 3" key="1">
    <citation type="submission" date="2019-07" db="EMBL/GenBank/DDBJ databases">
        <authorList>
            <person name="Duangmal K."/>
            <person name="Teo W.F.A."/>
        </authorList>
    </citation>
    <scope>NUCLEOTIDE SEQUENCE [LARGE SCALE GENOMIC DNA]</scope>
    <source>
        <strain evidence="2 3">TBRC 6029</strain>
    </source>
</reference>
<comment type="caution">
    <text evidence="2">The sequence shown here is derived from an EMBL/GenBank/DDBJ whole genome shotgun (WGS) entry which is preliminary data.</text>
</comment>
<proteinExistence type="predicted"/>
<dbReference type="SUPFAM" id="SSF52540">
    <property type="entry name" value="P-loop containing nucleoside triphosphate hydrolases"/>
    <property type="match status" value="1"/>
</dbReference>
<dbReference type="AlphaFoldDB" id="A0A558A031"/>
<dbReference type="OrthoDB" id="4927383at2"/>
<sequence length="117" mass="12194">MTAEGIESACALTGIDPPADALVEELDPATSTLLAVALTVAERPAAVVVDDVERGCTAPQRDQVWQALDRVRGRGITVLAAATDPPVRPAAVVTVGLPSLSGDRLPEPEEDEEEIAR</sequence>
<dbReference type="InterPro" id="IPR027417">
    <property type="entry name" value="P-loop_NTPase"/>
</dbReference>
<organism evidence="2 3">
    <name type="scientific">Amycolatopsis rhizosphaerae</name>
    <dbReference type="NCBI Taxonomy" id="2053003"/>
    <lineage>
        <taxon>Bacteria</taxon>
        <taxon>Bacillati</taxon>
        <taxon>Actinomycetota</taxon>
        <taxon>Actinomycetes</taxon>
        <taxon>Pseudonocardiales</taxon>
        <taxon>Pseudonocardiaceae</taxon>
        <taxon>Amycolatopsis</taxon>
    </lineage>
</organism>
<dbReference type="RefSeq" id="WP_144593297.1">
    <property type="nucleotide sequence ID" value="NZ_VJWX01000715.1"/>
</dbReference>
<feature type="compositionally biased region" description="Acidic residues" evidence="1">
    <location>
        <begin position="108"/>
        <end position="117"/>
    </location>
</feature>
<dbReference type="Proteomes" id="UP000320011">
    <property type="component" value="Unassembled WGS sequence"/>
</dbReference>
<keyword evidence="3" id="KW-1185">Reference proteome</keyword>
<evidence type="ECO:0000313" key="2">
    <source>
        <dbReference type="EMBL" id="TVT17623.1"/>
    </source>
</evidence>
<accession>A0A558A031</accession>
<protein>
    <recommendedName>
        <fullName evidence="4">ABC transporter ATP-binding protein</fullName>
    </recommendedName>
</protein>
<evidence type="ECO:0000313" key="3">
    <source>
        <dbReference type="Proteomes" id="UP000320011"/>
    </source>
</evidence>
<dbReference type="Gene3D" id="3.40.50.300">
    <property type="entry name" value="P-loop containing nucleotide triphosphate hydrolases"/>
    <property type="match status" value="1"/>
</dbReference>
<evidence type="ECO:0000256" key="1">
    <source>
        <dbReference type="SAM" id="MobiDB-lite"/>
    </source>
</evidence>
<evidence type="ECO:0008006" key="4">
    <source>
        <dbReference type="Google" id="ProtNLM"/>
    </source>
</evidence>
<name>A0A558A031_9PSEU</name>
<dbReference type="EMBL" id="VJWX01000715">
    <property type="protein sequence ID" value="TVT17623.1"/>
    <property type="molecule type" value="Genomic_DNA"/>
</dbReference>
<feature type="region of interest" description="Disordered" evidence="1">
    <location>
        <begin position="98"/>
        <end position="117"/>
    </location>
</feature>